<dbReference type="InterPro" id="IPR016181">
    <property type="entry name" value="Acyl_CoA_acyltransferase"/>
</dbReference>
<evidence type="ECO:0000313" key="2">
    <source>
        <dbReference type="EMBL" id="MBC8538549.1"/>
    </source>
</evidence>
<protein>
    <submittedName>
        <fullName evidence="2">GNAT family N-acetyltransferase</fullName>
    </submittedName>
</protein>
<evidence type="ECO:0000313" key="3">
    <source>
        <dbReference type="Proteomes" id="UP000617951"/>
    </source>
</evidence>
<dbReference type="PANTHER" id="PTHR41368:SF1">
    <property type="entry name" value="PROTEIN YGHO"/>
    <property type="match status" value="1"/>
</dbReference>
<dbReference type="Pfam" id="PF00583">
    <property type="entry name" value="Acetyltransf_1"/>
    <property type="match status" value="1"/>
</dbReference>
<proteinExistence type="predicted"/>
<organism evidence="2 3">
    <name type="scientific">Guopingia tenuis</name>
    <dbReference type="NCBI Taxonomy" id="2763656"/>
    <lineage>
        <taxon>Bacteria</taxon>
        <taxon>Bacillati</taxon>
        <taxon>Bacillota</taxon>
        <taxon>Clostridia</taxon>
        <taxon>Christensenellales</taxon>
        <taxon>Christensenellaceae</taxon>
        <taxon>Guopingia</taxon>
    </lineage>
</organism>
<gene>
    <name evidence="2" type="ORF">H8693_06340</name>
</gene>
<dbReference type="InterPro" id="IPR039968">
    <property type="entry name" value="BcerS-like"/>
</dbReference>
<dbReference type="InterPro" id="IPR000182">
    <property type="entry name" value="GNAT_dom"/>
</dbReference>
<reference evidence="2" key="1">
    <citation type="submission" date="2020-08" db="EMBL/GenBank/DDBJ databases">
        <title>Genome public.</title>
        <authorList>
            <person name="Liu C."/>
            <person name="Sun Q."/>
        </authorList>
    </citation>
    <scope>NUCLEOTIDE SEQUENCE</scope>
    <source>
        <strain evidence="2">NSJ-63</strain>
    </source>
</reference>
<dbReference type="AlphaFoldDB" id="A0A926HW15"/>
<name>A0A926HW15_9FIRM</name>
<comment type="caution">
    <text evidence="2">The sequence shown here is derived from an EMBL/GenBank/DDBJ whole genome shotgun (WGS) entry which is preliminary data.</text>
</comment>
<sequence length="375" mass="43661">MVEIKEANTKRLRKKFIQFQNELYKDCPQYIPTMLSDEMANLNPEKNPAFDYCDMKLFLAMRDGKIVGRVAGIISHKANEIWKQKRIRISRFDFIDDAEVVDALVGAVEQWGRENGLNEVVGPLGFCDLDKEGMLVDGFEKKGLFITYYNHPYYVEHMNRLGFEKDVDWTEHKVYVESVDEEKLARICRRVIEKNKFRVVHVKSKKQVKPYIGRIFELLNSEYKNLYGVVPLTERQKEYYVSQFLLLLNLDYVGLIENEEGELVAMGVLAPGMADVMKKTGGRLFPFGWIPVLRNIQKPRFLDMYFIAVDSRYRNTGLSAVLLHEITKRAADNGILYAETGPQLEQNYNIQKLFAAYKVESNFKRRRCFKKAIGE</sequence>
<evidence type="ECO:0000259" key="1">
    <source>
        <dbReference type="Pfam" id="PF00583"/>
    </source>
</evidence>
<feature type="domain" description="N-acetyltransferase" evidence="1">
    <location>
        <begin position="217"/>
        <end position="343"/>
    </location>
</feature>
<dbReference type="SUPFAM" id="SSF55729">
    <property type="entry name" value="Acyl-CoA N-acyltransferases (Nat)"/>
    <property type="match status" value="1"/>
</dbReference>
<dbReference type="PANTHER" id="PTHR41368">
    <property type="entry name" value="PROTEIN YGHO"/>
    <property type="match status" value="1"/>
</dbReference>
<dbReference type="EMBL" id="JACRSS010000002">
    <property type="protein sequence ID" value="MBC8538549.1"/>
    <property type="molecule type" value="Genomic_DNA"/>
</dbReference>
<dbReference type="GO" id="GO:0016747">
    <property type="term" value="F:acyltransferase activity, transferring groups other than amino-acyl groups"/>
    <property type="evidence" value="ECO:0007669"/>
    <property type="project" value="InterPro"/>
</dbReference>
<dbReference type="RefSeq" id="WP_249280292.1">
    <property type="nucleotide sequence ID" value="NZ_JACRSS010000002.1"/>
</dbReference>
<accession>A0A926HW15</accession>
<dbReference type="Proteomes" id="UP000617951">
    <property type="component" value="Unassembled WGS sequence"/>
</dbReference>
<keyword evidence="3" id="KW-1185">Reference proteome</keyword>